<comment type="catalytic activity">
    <reaction evidence="8">
        <text>L-aspartate(89)-[ribosomal protein uS12]-hydrogen + (sulfur carrier)-SH + AH2 + 2 S-adenosyl-L-methionine = 3-methylsulfanyl-L-aspartate(89)-[ribosomal protein uS12]-hydrogen + (sulfur carrier)-H + 5'-deoxyadenosine + L-methionine + A + S-adenosyl-L-homocysteine + 2 H(+)</text>
        <dbReference type="Rhea" id="RHEA:37087"/>
        <dbReference type="Rhea" id="RHEA-COMP:10460"/>
        <dbReference type="Rhea" id="RHEA-COMP:10461"/>
        <dbReference type="Rhea" id="RHEA-COMP:14737"/>
        <dbReference type="Rhea" id="RHEA-COMP:14739"/>
        <dbReference type="ChEBI" id="CHEBI:13193"/>
        <dbReference type="ChEBI" id="CHEBI:15378"/>
        <dbReference type="ChEBI" id="CHEBI:17319"/>
        <dbReference type="ChEBI" id="CHEBI:17499"/>
        <dbReference type="ChEBI" id="CHEBI:29917"/>
        <dbReference type="ChEBI" id="CHEBI:29961"/>
        <dbReference type="ChEBI" id="CHEBI:57844"/>
        <dbReference type="ChEBI" id="CHEBI:57856"/>
        <dbReference type="ChEBI" id="CHEBI:59789"/>
        <dbReference type="ChEBI" id="CHEBI:64428"/>
        <dbReference type="ChEBI" id="CHEBI:73599"/>
        <dbReference type="EC" id="2.8.4.4"/>
    </reaction>
</comment>
<comment type="caution">
    <text evidence="9">The sequence shown here is derived from an EMBL/GenBank/DDBJ whole genome shotgun (WGS) entry which is preliminary data.</text>
</comment>
<sequence>MKHRTVDIISLGCSKNLVDSERLMKMLRDAGCEVRFDHDTPDGKSDIAVINTCGFIGDAKEESIDTIMTWVGAKDRGMVQRIYVMGCLSERYKQELPPELPEVDGWYGKFDWPGIVSAISKAAPEAASYDRIITTPSHHAYLKIAEGCNRFCAFCAIPLITGRYKSRSMEEIVEEAAILAGRGVSEFNVIAQDLSAYGTDIYGRQALAELTERLAQLDGVRRIRLHYAYPSDFPMDVLDVMARYPNVCNYIDIALQHIANPVLKNMRRHIDAKATRELLAEMRRRVPGLHIRTTLMVGFPGEGDAEFDELMDFVREQRFERMGAFAYCEEDDTYAAKTYADSIPDDVKQSRLDRLMALQESISLEIQQAKEGSTLEVVIDSYDEDYFIGRTEWDSPEVDPVVLIPRTEGASLRPGQYVHVTIDEALPFELIGQIANSPENHTANIQK</sequence>
<evidence type="ECO:0000256" key="4">
    <source>
        <dbReference type="ARBA" id="ARBA00022691"/>
    </source>
</evidence>
<dbReference type="InterPro" id="IPR002792">
    <property type="entry name" value="TRAM_dom"/>
</dbReference>
<name>A0A4Q0U7Y8_9BACT</name>
<evidence type="ECO:0000256" key="2">
    <source>
        <dbReference type="ARBA" id="ARBA00022490"/>
    </source>
</evidence>
<dbReference type="SMART" id="SM00729">
    <property type="entry name" value="Elp3"/>
    <property type="match status" value="1"/>
</dbReference>
<proteinExistence type="inferred from homology"/>
<evidence type="ECO:0000313" key="9">
    <source>
        <dbReference type="EMBL" id="HJE39660.1"/>
    </source>
</evidence>
<dbReference type="GO" id="GO:0035599">
    <property type="term" value="F:aspartic acid methylthiotransferase activity"/>
    <property type="evidence" value="ECO:0007669"/>
    <property type="project" value="TreeGrafter"/>
</dbReference>
<dbReference type="GO" id="GO:0005829">
    <property type="term" value="C:cytosol"/>
    <property type="evidence" value="ECO:0007669"/>
    <property type="project" value="TreeGrafter"/>
</dbReference>
<dbReference type="GO" id="GO:0005840">
    <property type="term" value="C:ribosome"/>
    <property type="evidence" value="ECO:0007669"/>
    <property type="project" value="UniProtKB-KW"/>
</dbReference>
<comment type="cofactor">
    <cofactor evidence="8">
        <name>[4Fe-4S] cluster</name>
        <dbReference type="ChEBI" id="CHEBI:49883"/>
    </cofactor>
    <text evidence="8">Binds 2 [4Fe-4S] clusters. One cluster is coordinated with 3 cysteines and an exchangeable S-adenosyl-L-methionine.</text>
</comment>
<keyword evidence="1 8" id="KW-0004">4Fe-4S</keyword>
<dbReference type="InterPro" id="IPR013848">
    <property type="entry name" value="Methylthiotransferase_N"/>
</dbReference>
<evidence type="ECO:0000256" key="3">
    <source>
        <dbReference type="ARBA" id="ARBA00022679"/>
    </source>
</evidence>
<keyword evidence="6 8" id="KW-0408">Iron</keyword>
<feature type="binding site" evidence="8">
    <location>
        <position position="53"/>
    </location>
    <ligand>
        <name>[4Fe-4S] cluster</name>
        <dbReference type="ChEBI" id="CHEBI:49883"/>
        <label>1</label>
    </ligand>
</feature>
<keyword evidence="2 8" id="KW-0963">Cytoplasm</keyword>
<dbReference type="HAMAP" id="MF_01865">
    <property type="entry name" value="MTTase_RimO"/>
    <property type="match status" value="1"/>
</dbReference>
<dbReference type="InterPro" id="IPR005839">
    <property type="entry name" value="Methylthiotransferase"/>
</dbReference>
<gene>
    <name evidence="8 9" type="primary">rimO</name>
    <name evidence="9" type="ORF">K8V47_07905</name>
</gene>
<dbReference type="NCBIfam" id="TIGR01125">
    <property type="entry name" value="30S ribosomal protein S12 methylthiotransferase RimO"/>
    <property type="match status" value="1"/>
</dbReference>
<comment type="function">
    <text evidence="8">Catalyzes the methylthiolation of an aspartic acid residue of ribosomal protein uS12.</text>
</comment>
<dbReference type="SFLD" id="SFLDF00274">
    <property type="entry name" value="ribosomal_protein_S12_methylth"/>
    <property type="match status" value="1"/>
</dbReference>
<dbReference type="AlphaFoldDB" id="A0A4Q0U7Y8"/>
<dbReference type="SFLD" id="SFLDS00029">
    <property type="entry name" value="Radical_SAM"/>
    <property type="match status" value="1"/>
</dbReference>
<dbReference type="Pfam" id="PF04055">
    <property type="entry name" value="Radical_SAM"/>
    <property type="match status" value="1"/>
</dbReference>
<dbReference type="EMBL" id="DYXT01000040">
    <property type="protein sequence ID" value="HJE39660.1"/>
    <property type="molecule type" value="Genomic_DNA"/>
</dbReference>
<evidence type="ECO:0000256" key="1">
    <source>
        <dbReference type="ARBA" id="ARBA00022485"/>
    </source>
</evidence>
<feature type="binding site" evidence="8">
    <location>
        <position position="152"/>
    </location>
    <ligand>
        <name>[4Fe-4S] cluster</name>
        <dbReference type="ChEBI" id="CHEBI:49883"/>
        <label>2</label>
        <note>4Fe-4S-S-AdoMet</note>
    </ligand>
</feature>
<dbReference type="InterPro" id="IPR020612">
    <property type="entry name" value="Methylthiotransferase_CS"/>
</dbReference>
<keyword evidence="9" id="KW-0689">Ribosomal protein</keyword>
<feature type="binding site" evidence="8">
    <location>
        <position position="148"/>
    </location>
    <ligand>
        <name>[4Fe-4S] cluster</name>
        <dbReference type="ChEBI" id="CHEBI:49883"/>
        <label>2</label>
        <note>4Fe-4S-S-AdoMet</note>
    </ligand>
</feature>
<dbReference type="NCBIfam" id="TIGR00089">
    <property type="entry name" value="MiaB/RimO family radical SAM methylthiotransferase"/>
    <property type="match status" value="1"/>
</dbReference>
<dbReference type="PROSITE" id="PS01278">
    <property type="entry name" value="MTTASE_RADICAL"/>
    <property type="match status" value="1"/>
</dbReference>
<dbReference type="GO" id="GO:0046872">
    <property type="term" value="F:metal ion binding"/>
    <property type="evidence" value="ECO:0007669"/>
    <property type="project" value="UniProtKB-KW"/>
</dbReference>
<dbReference type="CDD" id="cd01335">
    <property type="entry name" value="Radical_SAM"/>
    <property type="match status" value="1"/>
</dbReference>
<dbReference type="GO" id="GO:0051539">
    <property type="term" value="F:4 iron, 4 sulfur cluster binding"/>
    <property type="evidence" value="ECO:0007669"/>
    <property type="project" value="UniProtKB-UniRule"/>
</dbReference>
<feature type="binding site" evidence="8">
    <location>
        <position position="155"/>
    </location>
    <ligand>
        <name>[4Fe-4S] cluster</name>
        <dbReference type="ChEBI" id="CHEBI:49883"/>
        <label>2</label>
        <note>4Fe-4S-S-AdoMet</note>
    </ligand>
</feature>
<dbReference type="EC" id="2.8.4.4" evidence="8"/>
<feature type="binding site" evidence="8">
    <location>
        <position position="13"/>
    </location>
    <ligand>
        <name>[4Fe-4S] cluster</name>
        <dbReference type="ChEBI" id="CHEBI:49883"/>
        <label>1</label>
    </ligand>
</feature>
<reference evidence="9" key="2">
    <citation type="submission" date="2021-09" db="EMBL/GenBank/DDBJ databases">
        <authorList>
            <person name="Gilroy R."/>
        </authorList>
    </citation>
    <scope>NUCLEOTIDE SEQUENCE</scope>
    <source>
        <strain evidence="9">4100</strain>
    </source>
</reference>
<dbReference type="Gene3D" id="2.40.50.140">
    <property type="entry name" value="Nucleic acid-binding proteins"/>
    <property type="match status" value="1"/>
</dbReference>
<keyword evidence="3 8" id="KW-0808">Transferase</keyword>
<dbReference type="InterPro" id="IPR038135">
    <property type="entry name" value="Methylthiotransferase_N_sf"/>
</dbReference>
<dbReference type="PROSITE" id="PS50926">
    <property type="entry name" value="TRAM"/>
    <property type="match status" value="1"/>
</dbReference>
<protein>
    <recommendedName>
        <fullName evidence="8">Ribosomal protein uS12 methylthiotransferase RimO</fullName>
        <shortName evidence="8">uS12 MTTase</shortName>
        <shortName evidence="8">uS12 methylthiotransferase</shortName>
        <ecNumber evidence="8">2.8.4.4</ecNumber>
    </recommendedName>
    <alternativeName>
        <fullName evidence="8">Ribosomal protein uS12 (aspartate-C(3))-methylthiotransferase</fullName>
    </alternativeName>
    <alternativeName>
        <fullName evidence="8">Ribosome maturation factor RimO</fullName>
    </alternativeName>
</protein>
<dbReference type="Pfam" id="PF18693">
    <property type="entry name" value="TRAM_2"/>
    <property type="match status" value="1"/>
</dbReference>
<evidence type="ECO:0000256" key="6">
    <source>
        <dbReference type="ARBA" id="ARBA00023004"/>
    </source>
</evidence>
<reference evidence="9" key="1">
    <citation type="journal article" date="2021" name="PeerJ">
        <title>Extensive microbial diversity within the chicken gut microbiome revealed by metagenomics and culture.</title>
        <authorList>
            <person name="Gilroy R."/>
            <person name="Ravi A."/>
            <person name="Getino M."/>
            <person name="Pursley I."/>
            <person name="Horton D.L."/>
            <person name="Alikhan N.F."/>
            <person name="Baker D."/>
            <person name="Gharbi K."/>
            <person name="Hall N."/>
            <person name="Watson M."/>
            <person name="Adriaenssens E.M."/>
            <person name="Foster-Nyarko E."/>
            <person name="Jarju S."/>
            <person name="Secka A."/>
            <person name="Antonio M."/>
            <person name="Oren A."/>
            <person name="Chaudhuri R.R."/>
            <person name="La Ragione R."/>
            <person name="Hildebrand F."/>
            <person name="Pallen M.J."/>
        </authorList>
    </citation>
    <scope>NUCLEOTIDE SEQUENCE</scope>
    <source>
        <strain evidence="9">4100</strain>
    </source>
</reference>
<dbReference type="InterPro" id="IPR058240">
    <property type="entry name" value="rSAM_sf"/>
</dbReference>
<keyword evidence="9" id="KW-0687">Ribonucleoprotein</keyword>
<feature type="binding site" evidence="8">
    <location>
        <position position="87"/>
    </location>
    <ligand>
        <name>[4Fe-4S] cluster</name>
        <dbReference type="ChEBI" id="CHEBI:49883"/>
        <label>1</label>
    </ligand>
</feature>
<dbReference type="InterPro" id="IPR012340">
    <property type="entry name" value="NA-bd_OB-fold"/>
</dbReference>
<comment type="subcellular location">
    <subcellularLocation>
        <location evidence="8">Cytoplasm</location>
    </subcellularLocation>
</comment>
<dbReference type="Gene3D" id="3.80.30.20">
    <property type="entry name" value="tm_1862 like domain"/>
    <property type="match status" value="1"/>
</dbReference>
<dbReference type="SFLD" id="SFLDG01082">
    <property type="entry name" value="B12-binding_domain_containing"/>
    <property type="match status" value="1"/>
</dbReference>
<dbReference type="Proteomes" id="UP000711407">
    <property type="component" value="Unassembled WGS sequence"/>
</dbReference>
<dbReference type="SFLD" id="SFLDG01061">
    <property type="entry name" value="methylthiotransferase"/>
    <property type="match status" value="1"/>
</dbReference>
<dbReference type="PANTHER" id="PTHR43837:SF1">
    <property type="entry name" value="RIBOSOMAL PROTEIN US12 METHYLTHIOTRANSFERASE RIMO"/>
    <property type="match status" value="1"/>
</dbReference>
<dbReference type="InterPro" id="IPR007197">
    <property type="entry name" value="rSAM"/>
</dbReference>
<dbReference type="SUPFAM" id="SSF102114">
    <property type="entry name" value="Radical SAM enzymes"/>
    <property type="match status" value="1"/>
</dbReference>
<dbReference type="PANTHER" id="PTHR43837">
    <property type="entry name" value="RIBOSOMAL PROTEIN S12 METHYLTHIOTRANSFERASE RIMO"/>
    <property type="match status" value="1"/>
</dbReference>
<dbReference type="InterPro" id="IPR006638">
    <property type="entry name" value="Elp3/MiaA/NifB-like_rSAM"/>
</dbReference>
<dbReference type="InterPro" id="IPR023404">
    <property type="entry name" value="rSAM_horseshoe"/>
</dbReference>
<dbReference type="GO" id="GO:0103039">
    <property type="term" value="F:protein methylthiotransferase activity"/>
    <property type="evidence" value="ECO:0007669"/>
    <property type="project" value="UniProtKB-EC"/>
</dbReference>
<evidence type="ECO:0000256" key="5">
    <source>
        <dbReference type="ARBA" id="ARBA00022723"/>
    </source>
</evidence>
<evidence type="ECO:0000313" key="10">
    <source>
        <dbReference type="Proteomes" id="UP000711407"/>
    </source>
</evidence>
<dbReference type="PROSITE" id="PS51449">
    <property type="entry name" value="MTTASE_N"/>
    <property type="match status" value="1"/>
</dbReference>
<dbReference type="Gene3D" id="3.40.50.12160">
    <property type="entry name" value="Methylthiotransferase, N-terminal domain"/>
    <property type="match status" value="1"/>
</dbReference>
<dbReference type="Pfam" id="PF00919">
    <property type="entry name" value="UPF0004"/>
    <property type="match status" value="1"/>
</dbReference>
<keyword evidence="7 8" id="KW-0411">Iron-sulfur</keyword>
<dbReference type="GO" id="GO:0006400">
    <property type="term" value="P:tRNA modification"/>
    <property type="evidence" value="ECO:0007669"/>
    <property type="project" value="InterPro"/>
</dbReference>
<organism evidence="9 10">
    <name type="scientific">Candidatus Amulumruptor caecigallinarius</name>
    <dbReference type="NCBI Taxonomy" id="2109911"/>
    <lineage>
        <taxon>Bacteria</taxon>
        <taxon>Pseudomonadati</taxon>
        <taxon>Bacteroidota</taxon>
        <taxon>Bacteroidia</taxon>
        <taxon>Bacteroidales</taxon>
        <taxon>Muribaculaceae</taxon>
        <taxon>Candidatus Amulumruptor</taxon>
    </lineage>
</organism>
<evidence type="ECO:0000256" key="8">
    <source>
        <dbReference type="HAMAP-Rule" id="MF_01865"/>
    </source>
</evidence>
<comment type="similarity">
    <text evidence="8">Belongs to the methylthiotransferase family. RimO subfamily.</text>
</comment>
<accession>A0A4Q0U7Y8</accession>
<dbReference type="InterPro" id="IPR005840">
    <property type="entry name" value="Ribosomal_uS12_MeSTrfase_RimO"/>
</dbReference>
<dbReference type="FunFam" id="3.80.30.20:FF:000001">
    <property type="entry name" value="tRNA-2-methylthio-N(6)-dimethylallyladenosine synthase 2"/>
    <property type="match status" value="1"/>
</dbReference>
<evidence type="ECO:0000256" key="7">
    <source>
        <dbReference type="ARBA" id="ARBA00023014"/>
    </source>
</evidence>
<keyword evidence="5 8" id="KW-0479">Metal-binding</keyword>
<keyword evidence="4 8" id="KW-0949">S-adenosyl-L-methionine</keyword>
<dbReference type="PROSITE" id="PS51918">
    <property type="entry name" value="RADICAL_SAM"/>
    <property type="match status" value="1"/>
</dbReference>